<evidence type="ECO:0000259" key="7">
    <source>
        <dbReference type="Pfam" id="PF11527"/>
    </source>
</evidence>
<comment type="caution">
    <text evidence="8">The sequence shown here is derived from an EMBL/GenBank/DDBJ whole genome shotgun (WGS) entry which is preliminary data.</text>
</comment>
<keyword evidence="4" id="KW-0969">Cilium</keyword>
<dbReference type="InParanoid" id="A0A2R5GPI5"/>
<protein>
    <submittedName>
        <fullName evidence="8">ADP-ribosylation factor-like protein 2-binding protein</fullName>
    </submittedName>
</protein>
<evidence type="ECO:0000256" key="1">
    <source>
        <dbReference type="ARBA" id="ARBA00004138"/>
    </source>
</evidence>
<name>A0A2R5GPI5_9STRA</name>
<dbReference type="AlphaFoldDB" id="A0A2R5GPI5"/>
<dbReference type="Pfam" id="PF11527">
    <property type="entry name" value="ARL2_Bind_BART"/>
    <property type="match status" value="1"/>
</dbReference>
<sequence>MAEYGFESKAADESKSGDGGLDRISKISHGLDDFYREHLHEFDPDEEENKLEYWEIFKEFEALFESYLEEFMEDQKLDRAEFREQLNEVAEGVSEIL</sequence>
<accession>A0A2R5GPI5</accession>
<reference evidence="8 9" key="1">
    <citation type="submission" date="2017-12" db="EMBL/GenBank/DDBJ databases">
        <title>Sequencing, de novo assembly and annotation of complete genome of a new Thraustochytrid species, strain FCC1311.</title>
        <authorList>
            <person name="Sedici K."/>
            <person name="Godart F."/>
            <person name="Aiese Cigliano R."/>
            <person name="Sanseverino W."/>
            <person name="Barakat M."/>
            <person name="Ortet P."/>
            <person name="Marechal E."/>
            <person name="Cagnac O."/>
            <person name="Amato A."/>
        </authorList>
    </citation>
    <scope>NUCLEOTIDE SEQUENCE [LARGE SCALE GENOMIC DNA]</scope>
</reference>
<feature type="domain" description="BART" evidence="7">
    <location>
        <begin position="31"/>
        <end position="87"/>
    </location>
</feature>
<keyword evidence="5" id="KW-0966">Cell projection</keyword>
<evidence type="ECO:0000256" key="6">
    <source>
        <dbReference type="SAM" id="MobiDB-lite"/>
    </source>
</evidence>
<comment type="subcellular location">
    <subcellularLocation>
        <location evidence="1">Cell projection</location>
        <location evidence="1">Cilium</location>
    </subcellularLocation>
    <subcellularLocation>
        <location evidence="2">Cytoplasm</location>
    </subcellularLocation>
</comment>
<evidence type="ECO:0000256" key="2">
    <source>
        <dbReference type="ARBA" id="ARBA00004496"/>
    </source>
</evidence>
<evidence type="ECO:0000313" key="9">
    <source>
        <dbReference type="Proteomes" id="UP000241890"/>
    </source>
</evidence>
<dbReference type="GO" id="GO:0005929">
    <property type="term" value="C:cilium"/>
    <property type="evidence" value="ECO:0007669"/>
    <property type="project" value="UniProtKB-SubCell"/>
</dbReference>
<proteinExistence type="predicted"/>
<dbReference type="InterPro" id="IPR042541">
    <property type="entry name" value="BART_sf"/>
</dbReference>
<dbReference type="EMBL" id="BEYU01000077">
    <property type="protein sequence ID" value="GBG30533.1"/>
    <property type="molecule type" value="Genomic_DNA"/>
</dbReference>
<gene>
    <name evidence="8" type="ORF">FCC1311_067532</name>
</gene>
<feature type="compositionally biased region" description="Basic and acidic residues" evidence="6">
    <location>
        <begin position="9"/>
        <end position="22"/>
    </location>
</feature>
<keyword evidence="3" id="KW-0963">Cytoplasm</keyword>
<dbReference type="Gene3D" id="1.20.1520.10">
    <property type="entry name" value="ADP-ribosylation factor-like 2-binding protein, domain"/>
    <property type="match status" value="1"/>
</dbReference>
<evidence type="ECO:0000313" key="8">
    <source>
        <dbReference type="EMBL" id="GBG30533.1"/>
    </source>
</evidence>
<keyword evidence="9" id="KW-1185">Reference proteome</keyword>
<feature type="region of interest" description="Disordered" evidence="6">
    <location>
        <begin position="1"/>
        <end position="22"/>
    </location>
</feature>
<evidence type="ECO:0000256" key="5">
    <source>
        <dbReference type="ARBA" id="ARBA00023273"/>
    </source>
</evidence>
<evidence type="ECO:0000256" key="4">
    <source>
        <dbReference type="ARBA" id="ARBA00023069"/>
    </source>
</evidence>
<dbReference type="InterPro" id="IPR023379">
    <property type="entry name" value="BART_dom"/>
</dbReference>
<organism evidence="8 9">
    <name type="scientific">Hondaea fermentalgiana</name>
    <dbReference type="NCBI Taxonomy" id="2315210"/>
    <lineage>
        <taxon>Eukaryota</taxon>
        <taxon>Sar</taxon>
        <taxon>Stramenopiles</taxon>
        <taxon>Bigyra</taxon>
        <taxon>Labyrinthulomycetes</taxon>
        <taxon>Thraustochytrida</taxon>
        <taxon>Thraustochytriidae</taxon>
        <taxon>Hondaea</taxon>
    </lineage>
</organism>
<evidence type="ECO:0000256" key="3">
    <source>
        <dbReference type="ARBA" id="ARBA00022490"/>
    </source>
</evidence>
<dbReference type="OrthoDB" id="302784at2759"/>
<dbReference type="Proteomes" id="UP000241890">
    <property type="component" value="Unassembled WGS sequence"/>
</dbReference>
<dbReference type="GO" id="GO:0005737">
    <property type="term" value="C:cytoplasm"/>
    <property type="evidence" value="ECO:0007669"/>
    <property type="project" value="UniProtKB-SubCell"/>
</dbReference>